<evidence type="ECO:0000313" key="3">
    <source>
        <dbReference type="Proteomes" id="UP000444174"/>
    </source>
</evidence>
<organism evidence="2 3">
    <name type="scientific">Tritonibacter litoralis</name>
    <dbReference type="NCBI Taxonomy" id="2662264"/>
    <lineage>
        <taxon>Bacteria</taxon>
        <taxon>Pseudomonadati</taxon>
        <taxon>Pseudomonadota</taxon>
        <taxon>Alphaproteobacteria</taxon>
        <taxon>Rhodobacterales</taxon>
        <taxon>Paracoccaceae</taxon>
        <taxon>Tritonibacter</taxon>
    </lineage>
</organism>
<dbReference type="PANTHER" id="PTHR46546:SF4">
    <property type="entry name" value="SHEWANELLA-LIKE PROTEIN PHOSPHATASE 1"/>
    <property type="match status" value="1"/>
</dbReference>
<dbReference type="EMBL" id="WIBF01000013">
    <property type="protein sequence ID" value="MQQ10197.1"/>
    <property type="molecule type" value="Genomic_DNA"/>
</dbReference>
<dbReference type="Pfam" id="PF00149">
    <property type="entry name" value="Metallophos"/>
    <property type="match status" value="1"/>
</dbReference>
<proteinExistence type="predicted"/>
<evidence type="ECO:0000259" key="1">
    <source>
        <dbReference type="Pfam" id="PF00149"/>
    </source>
</evidence>
<gene>
    <name evidence="2" type="ORF">GFB49_17145</name>
</gene>
<feature type="domain" description="Calcineurin-like phosphoesterase" evidence="1">
    <location>
        <begin position="61"/>
        <end position="157"/>
    </location>
</feature>
<sequence>MQPRGGPLLPPVFDAFCDFEPLPLNCEAWPVSEPHSGGAVQEFHSSLATSNSSDWNWPTRPVVFVSDPHADAESFLRSLVAAGVICRTGAGLADFTLTGFGHLAHVVVGGDCLDKGPSNLDMLDTLSALFATGAKVTLLAGNHDLRLMLAVRALATPRNPLTEHLFVRMGRKALPLLREVWHRFGSDQRLTRLPSEAKCRERICPSESWFDEFPKAAAPHLAPEAINKELRRLREKGSQFTQNVADAGLTMREVFGAALLCHELFLQPTGPYHWFFQRMDVILQTGSVLFVHAGLDDSMCELLVQDGPAAVNTRFRRDAKRDLFAFYFGPIANLVRTKYRASDKVLTDHGVRLLHQAGLKLVVQGHVNNHNGQRLLAKRGLLHLEADVTLDRASRAREGLSGIGAGATLIYPSGDIIGLSSDYPKAKHFHPHCVGLQAQMPQPRAQQKEFA</sequence>
<evidence type="ECO:0000313" key="2">
    <source>
        <dbReference type="EMBL" id="MQQ10197.1"/>
    </source>
</evidence>
<dbReference type="Gene3D" id="3.60.21.10">
    <property type="match status" value="1"/>
</dbReference>
<comment type="caution">
    <text evidence="2">The sequence shown here is derived from an EMBL/GenBank/DDBJ whole genome shotgun (WGS) entry which is preliminary data.</text>
</comment>
<reference evidence="2 3" key="1">
    <citation type="submission" date="2019-10" db="EMBL/GenBank/DDBJ databases">
        <title>Epibacterium sp. nov., isolated from seawater.</title>
        <authorList>
            <person name="Zhang X."/>
            <person name="Li N."/>
        </authorList>
    </citation>
    <scope>NUCLEOTIDE SEQUENCE [LARGE SCALE GENOMIC DNA]</scope>
    <source>
        <strain evidence="2 3">SM1979</strain>
    </source>
</reference>
<dbReference type="Proteomes" id="UP000444174">
    <property type="component" value="Unassembled WGS sequence"/>
</dbReference>
<name>A0A843YNJ4_9RHOB</name>
<dbReference type="GO" id="GO:0016787">
    <property type="term" value="F:hydrolase activity"/>
    <property type="evidence" value="ECO:0007669"/>
    <property type="project" value="InterPro"/>
</dbReference>
<dbReference type="SUPFAM" id="SSF56300">
    <property type="entry name" value="Metallo-dependent phosphatases"/>
    <property type="match status" value="1"/>
</dbReference>
<dbReference type="InterPro" id="IPR029052">
    <property type="entry name" value="Metallo-depent_PP-like"/>
</dbReference>
<protein>
    <submittedName>
        <fullName evidence="2">Metallophosphoesterase</fullName>
    </submittedName>
</protein>
<keyword evidence="3" id="KW-1185">Reference proteome</keyword>
<accession>A0A843YNJ4</accession>
<dbReference type="InterPro" id="IPR004843">
    <property type="entry name" value="Calcineurin-like_PHP"/>
</dbReference>
<dbReference type="AlphaFoldDB" id="A0A843YNJ4"/>
<dbReference type="PANTHER" id="PTHR46546">
    <property type="entry name" value="SHEWANELLA-LIKE PROTEIN PHOSPHATASE 1"/>
    <property type="match status" value="1"/>
</dbReference>